<gene>
    <name evidence="2" type="ORF">C7I85_27630</name>
</gene>
<keyword evidence="3" id="KW-1185">Reference proteome</keyword>
<dbReference type="EMBL" id="PXYL01000027">
    <property type="protein sequence ID" value="PSJ54275.1"/>
    <property type="molecule type" value="Genomic_DNA"/>
</dbReference>
<comment type="caution">
    <text evidence="2">The sequence shown here is derived from an EMBL/GenBank/DDBJ whole genome shotgun (WGS) entry which is preliminary data.</text>
</comment>
<name>A0A2P7RVM2_9HYPH</name>
<proteinExistence type="predicted"/>
<dbReference type="Proteomes" id="UP000240653">
    <property type="component" value="Unassembled WGS sequence"/>
</dbReference>
<accession>A0A2P7RVM2</accession>
<reference evidence="2 3" key="1">
    <citation type="submission" date="2018-03" db="EMBL/GenBank/DDBJ databases">
        <title>The draft genome of Mesorhizobium soli JCM 19897.</title>
        <authorList>
            <person name="Li L."/>
            <person name="Liu L."/>
            <person name="Liang L."/>
            <person name="Wang T."/>
            <person name="Zhang X."/>
        </authorList>
    </citation>
    <scope>NUCLEOTIDE SEQUENCE [LARGE SCALE GENOMIC DNA]</scope>
    <source>
        <strain evidence="2 3">JCM 19897</strain>
    </source>
</reference>
<evidence type="ECO:0000256" key="1">
    <source>
        <dbReference type="SAM" id="SignalP"/>
    </source>
</evidence>
<dbReference type="PROSITE" id="PS51257">
    <property type="entry name" value="PROKAR_LIPOPROTEIN"/>
    <property type="match status" value="1"/>
</dbReference>
<feature type="signal peptide" evidence="1">
    <location>
        <begin position="1"/>
        <end position="26"/>
    </location>
</feature>
<feature type="chain" id="PRO_5015151606" evidence="1">
    <location>
        <begin position="27"/>
        <end position="202"/>
    </location>
</feature>
<organism evidence="2 3">
    <name type="scientific">Pseudaminobacter soli</name>
    <name type="common">ex Li et al. 2025</name>
    <dbReference type="NCBI Taxonomy" id="1295366"/>
    <lineage>
        <taxon>Bacteria</taxon>
        <taxon>Pseudomonadati</taxon>
        <taxon>Pseudomonadota</taxon>
        <taxon>Alphaproteobacteria</taxon>
        <taxon>Hyphomicrobiales</taxon>
        <taxon>Phyllobacteriaceae</taxon>
        <taxon>Pseudaminobacter</taxon>
    </lineage>
</organism>
<evidence type="ECO:0000313" key="2">
    <source>
        <dbReference type="EMBL" id="PSJ54275.1"/>
    </source>
</evidence>
<dbReference type="RefSeq" id="WP_106727226.1">
    <property type="nucleotide sequence ID" value="NZ_PXYL01000027.1"/>
</dbReference>
<evidence type="ECO:0000313" key="3">
    <source>
        <dbReference type="Proteomes" id="UP000240653"/>
    </source>
</evidence>
<keyword evidence="1" id="KW-0732">Signal</keyword>
<protein>
    <submittedName>
        <fullName evidence="2">Transglutaminase</fullName>
    </submittedName>
</protein>
<dbReference type="Pfam" id="PF06035">
    <property type="entry name" value="Peptidase_C93"/>
    <property type="match status" value="1"/>
</dbReference>
<dbReference type="AlphaFoldDB" id="A0A2P7RVM2"/>
<dbReference type="PANTHER" id="PTHR39327">
    <property type="match status" value="1"/>
</dbReference>
<dbReference type="Gene3D" id="3.10.620.30">
    <property type="match status" value="1"/>
</dbReference>
<dbReference type="OrthoDB" id="7206808at2"/>
<dbReference type="InterPro" id="IPR010319">
    <property type="entry name" value="Transglutaminase-like_Cys_pept"/>
</dbReference>
<dbReference type="PANTHER" id="PTHR39327:SF1">
    <property type="entry name" value="BLR5470 PROTEIN"/>
    <property type="match status" value="1"/>
</dbReference>
<sequence length="202" mass="23079">MQNNKINLFISLVIILAACFAGQANAKQLFMPIGGYTSQPIGHYEFCRRLPAECAVRTAHPRPLELTRSVWKTLVDVNNHVNTTIIPKTDMEVWGQEEYWGYPVKGEGDCDDMVLEKRRLLLERGIPVNDLLITVVRLPNGEGHAILTVTTDLGDFILDNLEPRILQWTDTDYEFLKRQSELHTGRWVSIKERPDEYVGSVK</sequence>